<feature type="binding site" evidence="8">
    <location>
        <position position="11"/>
    </location>
    <ligand>
        <name>ATP</name>
        <dbReference type="ChEBI" id="CHEBI:30616"/>
    </ligand>
</feature>
<comment type="function">
    <text evidence="8">Catalyzes the transfer of a phosphate group to glutamate to form L-glutamate 5-phosphate.</text>
</comment>
<dbReference type="HAMAP" id="MF_00456">
    <property type="entry name" value="ProB"/>
    <property type="match status" value="1"/>
</dbReference>
<feature type="binding site" evidence="8">
    <location>
        <begin position="212"/>
        <end position="218"/>
    </location>
    <ligand>
        <name>ATP</name>
        <dbReference type="ChEBI" id="CHEBI:30616"/>
    </ligand>
</feature>
<dbReference type="CDD" id="cd21157">
    <property type="entry name" value="PUA_G5K"/>
    <property type="match status" value="1"/>
</dbReference>
<protein>
    <recommendedName>
        <fullName evidence="8">Glutamate 5-kinase</fullName>
        <ecNumber evidence="8">2.7.2.11</ecNumber>
    </recommendedName>
    <alternativeName>
        <fullName evidence="8">Gamma-glutamyl kinase</fullName>
        <shortName evidence="8">GK</shortName>
    </alternativeName>
</protein>
<dbReference type="InterPro" id="IPR001048">
    <property type="entry name" value="Asp/Glu/Uridylate_kinase"/>
</dbReference>
<sequence>MSGRQRRIVIKLGGSTLTTPQYALRHKRLRILVGEIAQLALQGYTPILVSSGAVPTGYGVLRWPRYPLTIPEKQAAASVGQVALMHLYQQLFARYHLHVAQILLTQDDFSVRPRFVNIRNTIEMLLQNRVVPIVNENDTVTVDGIKVGDNDTLGALVATAVDAERYIILSDIDGLYTANPRLHKDATFIPTVESITSEIEALCGAKGSVGATGGMRTKIKAARIATAAGIEVVIGNGERPNILLELAQGTGVGTRFLAQKERLPGKKSWIAFSSRVEGRILIDAGAVQAVVQDNRSLLATGVTAIEGQFSVGSVVEICGPDGQELGRGISNYTSSDLYLLKGKNSQEILSLVPTLLNASIEVVHRNDLALYSSTIALR</sequence>
<dbReference type="InterPro" id="IPR011529">
    <property type="entry name" value="Glu_5kinase"/>
</dbReference>
<dbReference type="GO" id="GO:0005829">
    <property type="term" value="C:cytosol"/>
    <property type="evidence" value="ECO:0007669"/>
    <property type="project" value="TreeGrafter"/>
</dbReference>
<dbReference type="GO" id="GO:0004349">
    <property type="term" value="F:glutamate 5-kinase activity"/>
    <property type="evidence" value="ECO:0007669"/>
    <property type="project" value="UniProtKB-UniRule"/>
</dbReference>
<dbReference type="InterPro" id="IPR015947">
    <property type="entry name" value="PUA-like_sf"/>
</dbReference>
<dbReference type="PANTHER" id="PTHR43654">
    <property type="entry name" value="GLUTAMATE 5-KINASE"/>
    <property type="match status" value="1"/>
</dbReference>
<keyword evidence="5 8" id="KW-0547">Nucleotide-binding</keyword>
<dbReference type="InterPro" id="IPR001057">
    <property type="entry name" value="Glu/AcGlu_kinase"/>
</dbReference>
<proteinExistence type="inferred from homology"/>
<dbReference type="Gene3D" id="3.40.1160.10">
    <property type="entry name" value="Acetylglutamate kinase-like"/>
    <property type="match status" value="1"/>
</dbReference>
<dbReference type="InterPro" id="IPR036974">
    <property type="entry name" value="PUA_sf"/>
</dbReference>
<evidence type="ECO:0000256" key="6">
    <source>
        <dbReference type="ARBA" id="ARBA00022777"/>
    </source>
</evidence>
<evidence type="ECO:0000313" key="11">
    <source>
        <dbReference type="Proteomes" id="UP000287352"/>
    </source>
</evidence>
<feature type="binding site" evidence="8">
    <location>
        <position position="51"/>
    </location>
    <ligand>
        <name>substrate</name>
    </ligand>
</feature>
<comment type="catalytic activity">
    <reaction evidence="8">
        <text>L-glutamate + ATP = L-glutamyl 5-phosphate + ADP</text>
        <dbReference type="Rhea" id="RHEA:14877"/>
        <dbReference type="ChEBI" id="CHEBI:29985"/>
        <dbReference type="ChEBI" id="CHEBI:30616"/>
        <dbReference type="ChEBI" id="CHEBI:58274"/>
        <dbReference type="ChEBI" id="CHEBI:456216"/>
        <dbReference type="EC" id="2.7.2.11"/>
    </reaction>
</comment>
<dbReference type="EC" id="2.7.2.11" evidence="8"/>
<dbReference type="InterPro" id="IPR036393">
    <property type="entry name" value="AceGlu_kinase-like_sf"/>
</dbReference>
<keyword evidence="7 8" id="KW-0067">ATP-binding</keyword>
<name>A0A402AAJ0_9CHLR</name>
<organism evidence="10 11">
    <name type="scientific">Tengunoibacter tsumagoiensis</name>
    <dbReference type="NCBI Taxonomy" id="2014871"/>
    <lineage>
        <taxon>Bacteria</taxon>
        <taxon>Bacillati</taxon>
        <taxon>Chloroflexota</taxon>
        <taxon>Ktedonobacteria</taxon>
        <taxon>Ktedonobacterales</taxon>
        <taxon>Dictyobacteraceae</taxon>
        <taxon>Tengunoibacter</taxon>
    </lineage>
</organism>
<evidence type="ECO:0000259" key="9">
    <source>
        <dbReference type="SMART" id="SM00359"/>
    </source>
</evidence>
<keyword evidence="2 8" id="KW-0028">Amino-acid biosynthesis</keyword>
<dbReference type="SUPFAM" id="SSF88697">
    <property type="entry name" value="PUA domain-like"/>
    <property type="match status" value="1"/>
</dbReference>
<dbReference type="OrthoDB" id="9804434at2"/>
<dbReference type="SUPFAM" id="SSF53633">
    <property type="entry name" value="Carbamate kinase-like"/>
    <property type="match status" value="1"/>
</dbReference>
<dbReference type="InterPro" id="IPR002478">
    <property type="entry name" value="PUA"/>
</dbReference>
<evidence type="ECO:0000256" key="1">
    <source>
        <dbReference type="ARBA" id="ARBA00022490"/>
    </source>
</evidence>
<dbReference type="Pfam" id="PF00696">
    <property type="entry name" value="AA_kinase"/>
    <property type="match status" value="1"/>
</dbReference>
<evidence type="ECO:0000256" key="4">
    <source>
        <dbReference type="ARBA" id="ARBA00022679"/>
    </source>
</evidence>
<dbReference type="InterPro" id="IPR005715">
    <property type="entry name" value="Glu_5kinase/COase_Synthase"/>
</dbReference>
<comment type="caution">
    <text evidence="10">The sequence shown here is derived from an EMBL/GenBank/DDBJ whole genome shotgun (WGS) entry which is preliminary data.</text>
</comment>
<dbReference type="FunFam" id="3.40.1160.10:FF:000018">
    <property type="entry name" value="Glutamate 5-kinase"/>
    <property type="match status" value="1"/>
</dbReference>
<dbReference type="PROSITE" id="PS50890">
    <property type="entry name" value="PUA"/>
    <property type="match status" value="1"/>
</dbReference>
<dbReference type="EMBL" id="BIFR01000002">
    <property type="protein sequence ID" value="GCE16177.1"/>
    <property type="molecule type" value="Genomic_DNA"/>
</dbReference>
<comment type="subcellular location">
    <subcellularLocation>
        <location evidence="8">Cytoplasm</location>
    </subcellularLocation>
</comment>
<evidence type="ECO:0000313" key="10">
    <source>
        <dbReference type="EMBL" id="GCE16177.1"/>
    </source>
</evidence>
<keyword evidence="1 8" id="KW-0963">Cytoplasm</keyword>
<feature type="binding site" evidence="8">
    <location>
        <position position="150"/>
    </location>
    <ligand>
        <name>substrate</name>
    </ligand>
</feature>
<keyword evidence="6 8" id="KW-0418">Kinase</keyword>
<evidence type="ECO:0000256" key="7">
    <source>
        <dbReference type="ARBA" id="ARBA00022840"/>
    </source>
</evidence>
<dbReference type="InterPro" id="IPR019797">
    <property type="entry name" value="Glutamate_5-kinase_CS"/>
</dbReference>
<dbReference type="NCBIfam" id="TIGR01027">
    <property type="entry name" value="proB"/>
    <property type="match status" value="1"/>
</dbReference>
<dbReference type="UniPathway" id="UPA00098">
    <property type="reaction ID" value="UER00359"/>
</dbReference>
<keyword evidence="11" id="KW-1185">Reference proteome</keyword>
<dbReference type="PROSITE" id="PS00902">
    <property type="entry name" value="GLUTAMATE_5_KINASE"/>
    <property type="match status" value="1"/>
</dbReference>
<dbReference type="GO" id="GO:0055129">
    <property type="term" value="P:L-proline biosynthetic process"/>
    <property type="evidence" value="ECO:0007669"/>
    <property type="project" value="UniProtKB-UniRule"/>
</dbReference>
<keyword evidence="4 8" id="KW-0808">Transferase</keyword>
<dbReference type="Gene3D" id="2.30.130.10">
    <property type="entry name" value="PUA domain"/>
    <property type="match status" value="1"/>
</dbReference>
<feature type="binding site" evidence="8">
    <location>
        <position position="138"/>
    </location>
    <ligand>
        <name>substrate</name>
    </ligand>
</feature>
<dbReference type="AlphaFoldDB" id="A0A402AAJ0"/>
<dbReference type="CDD" id="cd04242">
    <property type="entry name" value="AAK_G5K_ProB"/>
    <property type="match status" value="1"/>
</dbReference>
<evidence type="ECO:0000256" key="2">
    <source>
        <dbReference type="ARBA" id="ARBA00022605"/>
    </source>
</evidence>
<dbReference type="PIRSF" id="PIRSF000729">
    <property type="entry name" value="GK"/>
    <property type="match status" value="1"/>
</dbReference>
<dbReference type="InterPro" id="IPR041739">
    <property type="entry name" value="G5K_ProB"/>
</dbReference>
<gene>
    <name evidence="8 10" type="primary">proB</name>
    <name evidence="10" type="ORF">KTT_60360</name>
</gene>
<feature type="binding site" evidence="8">
    <location>
        <begin position="170"/>
        <end position="171"/>
    </location>
    <ligand>
        <name>ATP</name>
        <dbReference type="ChEBI" id="CHEBI:30616"/>
    </ligand>
</feature>
<dbReference type="Proteomes" id="UP000287352">
    <property type="component" value="Unassembled WGS sequence"/>
</dbReference>
<evidence type="ECO:0000256" key="5">
    <source>
        <dbReference type="ARBA" id="ARBA00022741"/>
    </source>
</evidence>
<keyword evidence="3 8" id="KW-0641">Proline biosynthesis</keyword>
<accession>A0A402AAJ0</accession>
<reference evidence="11" key="1">
    <citation type="submission" date="2018-12" db="EMBL/GenBank/DDBJ databases">
        <title>Tengunoibacter tsumagoiensis gen. nov., sp. nov., Dictyobacter kobayashii sp. nov., D. alpinus sp. nov., and D. joshuensis sp. nov. and description of Dictyobacteraceae fam. nov. within the order Ktedonobacterales isolated from Tengu-no-mugimeshi.</title>
        <authorList>
            <person name="Wang C.M."/>
            <person name="Zheng Y."/>
            <person name="Sakai Y."/>
            <person name="Toyoda A."/>
            <person name="Minakuchi Y."/>
            <person name="Abe K."/>
            <person name="Yokota A."/>
            <person name="Yabe S."/>
        </authorList>
    </citation>
    <scope>NUCLEOTIDE SEQUENCE [LARGE SCALE GENOMIC DNA]</scope>
    <source>
        <strain evidence="11">Uno3</strain>
    </source>
</reference>
<comment type="pathway">
    <text evidence="8">Amino-acid biosynthesis; L-proline biosynthesis; L-glutamate 5-semialdehyde from L-glutamate: step 1/2.</text>
</comment>
<feature type="domain" description="PUA" evidence="9">
    <location>
        <begin position="278"/>
        <end position="361"/>
    </location>
</feature>
<dbReference type="PANTHER" id="PTHR43654:SF1">
    <property type="entry name" value="ISOPENTENYL PHOSPHATE KINASE"/>
    <property type="match status" value="1"/>
</dbReference>
<evidence type="ECO:0000256" key="8">
    <source>
        <dbReference type="HAMAP-Rule" id="MF_00456"/>
    </source>
</evidence>
<dbReference type="RefSeq" id="WP_126583558.1">
    <property type="nucleotide sequence ID" value="NZ_BIFR01000002.1"/>
</dbReference>
<dbReference type="GO" id="GO:0005524">
    <property type="term" value="F:ATP binding"/>
    <property type="evidence" value="ECO:0007669"/>
    <property type="project" value="UniProtKB-KW"/>
</dbReference>
<dbReference type="GO" id="GO:0003723">
    <property type="term" value="F:RNA binding"/>
    <property type="evidence" value="ECO:0007669"/>
    <property type="project" value="InterPro"/>
</dbReference>
<comment type="similarity">
    <text evidence="8">Belongs to the glutamate 5-kinase family.</text>
</comment>
<evidence type="ECO:0000256" key="3">
    <source>
        <dbReference type="ARBA" id="ARBA00022650"/>
    </source>
</evidence>
<dbReference type="PRINTS" id="PR00474">
    <property type="entry name" value="GLU5KINASE"/>
</dbReference>
<dbReference type="SMART" id="SM00359">
    <property type="entry name" value="PUA"/>
    <property type="match status" value="1"/>
</dbReference>
<dbReference type="Pfam" id="PF01472">
    <property type="entry name" value="PUA"/>
    <property type="match status" value="1"/>
</dbReference>